<evidence type="ECO:0000313" key="4">
    <source>
        <dbReference type="Proteomes" id="UP000630528"/>
    </source>
</evidence>
<protein>
    <submittedName>
        <fullName evidence="3">Alpha/beta hydrolase</fullName>
    </submittedName>
</protein>
<accession>A0A934TWF5</accession>
<reference evidence="3" key="2">
    <citation type="submission" date="2021-01" db="EMBL/GenBank/DDBJ databases">
        <authorList>
            <person name="Kang M."/>
        </authorList>
    </citation>
    <scope>NUCLEOTIDE SEQUENCE</scope>
    <source>
        <strain evidence="3">KACC 17527</strain>
    </source>
</reference>
<comment type="caution">
    <text evidence="3">The sequence shown here is derived from an EMBL/GenBank/DDBJ whole genome shotgun (WGS) entry which is preliminary data.</text>
</comment>
<dbReference type="PANTHER" id="PTHR48081">
    <property type="entry name" value="AB HYDROLASE SUPERFAMILY PROTEIN C4A8.06C"/>
    <property type="match status" value="1"/>
</dbReference>
<keyword evidence="1 3" id="KW-0378">Hydrolase</keyword>
<dbReference type="PANTHER" id="PTHR48081:SF33">
    <property type="entry name" value="KYNURENINE FORMAMIDASE"/>
    <property type="match status" value="1"/>
</dbReference>
<sequence length="297" mass="33007">MIRETGSPARTTAPWATLTPDQHEYQYNPQKAFPGFARYGKERAGQNEQVRRDLKPVEVRYGEHALRTLDVYRAPGTANPVHIFLHGGYWRTQDKQNFAFIAGALVPVGITTVIVNYELCPQSTLDGVVDSALSAFEWTCRNIANHGGDPRRISLSGHSAGAHLAAEILATDWSARGVDASAITGTTLISGIFDPTPAMKTTVNEQLRLTPELASRHDVERRPLKVQCPVAIIAGSLEPEQWVDQSLRYYHHLRRHGMCPELHVLEGHDHFGILTDYLEAHSPTLRAITSHTLQPQD</sequence>
<dbReference type="Pfam" id="PF07859">
    <property type="entry name" value="Abhydrolase_3"/>
    <property type="match status" value="1"/>
</dbReference>
<dbReference type="GO" id="GO:0004061">
    <property type="term" value="F:arylformamidase activity"/>
    <property type="evidence" value="ECO:0007669"/>
    <property type="project" value="TreeGrafter"/>
</dbReference>
<evidence type="ECO:0000259" key="2">
    <source>
        <dbReference type="Pfam" id="PF07859"/>
    </source>
</evidence>
<proteinExistence type="predicted"/>
<dbReference type="SUPFAM" id="SSF53474">
    <property type="entry name" value="alpha/beta-Hydrolases"/>
    <property type="match status" value="1"/>
</dbReference>
<evidence type="ECO:0000313" key="3">
    <source>
        <dbReference type="EMBL" id="MBK6008738.1"/>
    </source>
</evidence>
<dbReference type="RefSeq" id="WP_201176542.1">
    <property type="nucleotide sequence ID" value="NZ_JAEPWM010000011.1"/>
</dbReference>
<gene>
    <name evidence="3" type="ORF">JJB11_21785</name>
</gene>
<reference evidence="3" key="1">
    <citation type="journal article" date="2012" name="J. Microbiol. Biotechnol.">
        <title>Ramlibacter ginsenosidimutans sp. nov., with ginsenoside-converting activity.</title>
        <authorList>
            <person name="Wang L."/>
            <person name="An D.S."/>
            <person name="Kim S.G."/>
            <person name="Jin F.X."/>
            <person name="Kim S.C."/>
            <person name="Lee S.T."/>
            <person name="Im W.T."/>
        </authorList>
    </citation>
    <scope>NUCLEOTIDE SEQUENCE</scope>
    <source>
        <strain evidence="3">KACC 17527</strain>
    </source>
</reference>
<dbReference type="AlphaFoldDB" id="A0A934TWF5"/>
<dbReference type="EMBL" id="JAEPWM010000011">
    <property type="protein sequence ID" value="MBK6008738.1"/>
    <property type="molecule type" value="Genomic_DNA"/>
</dbReference>
<organism evidence="3 4">
    <name type="scientific">Ramlibacter ginsenosidimutans</name>
    <dbReference type="NCBI Taxonomy" id="502333"/>
    <lineage>
        <taxon>Bacteria</taxon>
        <taxon>Pseudomonadati</taxon>
        <taxon>Pseudomonadota</taxon>
        <taxon>Betaproteobacteria</taxon>
        <taxon>Burkholderiales</taxon>
        <taxon>Comamonadaceae</taxon>
        <taxon>Ramlibacter</taxon>
    </lineage>
</organism>
<keyword evidence="4" id="KW-1185">Reference proteome</keyword>
<dbReference type="InterPro" id="IPR050300">
    <property type="entry name" value="GDXG_lipolytic_enzyme"/>
</dbReference>
<dbReference type="InterPro" id="IPR013094">
    <property type="entry name" value="AB_hydrolase_3"/>
</dbReference>
<evidence type="ECO:0000256" key="1">
    <source>
        <dbReference type="ARBA" id="ARBA00022801"/>
    </source>
</evidence>
<dbReference type="Proteomes" id="UP000630528">
    <property type="component" value="Unassembled WGS sequence"/>
</dbReference>
<feature type="domain" description="Alpha/beta hydrolase fold-3" evidence="2">
    <location>
        <begin position="83"/>
        <end position="270"/>
    </location>
</feature>
<dbReference type="InterPro" id="IPR029058">
    <property type="entry name" value="AB_hydrolase_fold"/>
</dbReference>
<dbReference type="Gene3D" id="3.40.50.1820">
    <property type="entry name" value="alpha/beta hydrolase"/>
    <property type="match status" value="1"/>
</dbReference>
<name>A0A934TWF5_9BURK</name>